<dbReference type="PROSITE" id="PS51257">
    <property type="entry name" value="PROKAR_LIPOPROTEIN"/>
    <property type="match status" value="1"/>
</dbReference>
<proteinExistence type="predicted"/>
<keyword evidence="3" id="KW-1185">Reference proteome</keyword>
<dbReference type="Proteomes" id="UP000185924">
    <property type="component" value="Unassembled WGS sequence"/>
</dbReference>
<dbReference type="STRING" id="1077936.SAMN05421545_0222"/>
<evidence type="ECO:0000313" key="2">
    <source>
        <dbReference type="EMBL" id="SIQ50677.1"/>
    </source>
</evidence>
<dbReference type="InterPro" id="IPR011990">
    <property type="entry name" value="TPR-like_helical_dom_sf"/>
</dbReference>
<protein>
    <submittedName>
        <fullName evidence="2">Starch-binding associating with outer membrane</fullName>
    </submittedName>
</protein>
<keyword evidence="1" id="KW-0732">Signal</keyword>
<evidence type="ECO:0000256" key="1">
    <source>
        <dbReference type="SAM" id="SignalP"/>
    </source>
</evidence>
<dbReference type="Gene3D" id="1.25.40.390">
    <property type="match status" value="1"/>
</dbReference>
<dbReference type="InterPro" id="IPR041662">
    <property type="entry name" value="SusD-like_2"/>
</dbReference>
<accession>A0A1N6TBQ1</accession>
<dbReference type="OrthoDB" id="622163at2"/>
<feature type="signal peptide" evidence="1">
    <location>
        <begin position="1"/>
        <end position="23"/>
    </location>
</feature>
<gene>
    <name evidence="2" type="ORF">SAMN05421545_0222</name>
</gene>
<evidence type="ECO:0000313" key="3">
    <source>
        <dbReference type="Proteomes" id="UP000185924"/>
    </source>
</evidence>
<sequence>MKKYRFYSFLIAAALIIGGTACDEDKLDEIDTNPNSPEQVSVNLLLPQVTVNVPTAVTGADLAWYSSVFVQHTAGVHAQLQEADRRSGLQNNTLVNNMWNNIYAGVLPDLNIIIERGSAGGEEEGNFRHVGIAKVLKAYTLSVATDAWGPVPSAEAGQGVENRTPTYDSQEQVYTQIQSLLDEAIVDLATTAPSPGNQDLIYGGSAELWTRAAYSLKARYYNRLSNIDPQGSATAALEAAAQGFQSAADNLVFRRYTAAAIGEHPWYQESNDRSHHAVSQSFVTTLQNLNDPRLEAMVAPARDPGVITGAPNGTQINDQANRAFSDPTAAVLNATAPMPMMTYDELLFIQAEAQLRLGNTGEALTAYQNGIRAAMQRQINAPAAAIDAYIAANASTVSQEAIILQKWIAFWLFQPFEAYNDWRRTGIPGFVAQHQISPPPVRFPYAQNELDTNEANVPNIRGTQIFSDPVWWVDGQPDTQ</sequence>
<dbReference type="RefSeq" id="WP_159439832.1">
    <property type="nucleotide sequence ID" value="NZ_FTNM01000001.1"/>
</dbReference>
<name>A0A1N6TBQ1_9BACT</name>
<dbReference type="Pfam" id="PF12771">
    <property type="entry name" value="SusD-like_2"/>
    <property type="match status" value="1"/>
</dbReference>
<reference evidence="3" key="1">
    <citation type="submission" date="2017-01" db="EMBL/GenBank/DDBJ databases">
        <authorList>
            <person name="Varghese N."/>
            <person name="Submissions S."/>
        </authorList>
    </citation>
    <scope>NUCLEOTIDE SEQUENCE [LARGE SCALE GENOMIC DNA]</scope>
    <source>
        <strain evidence="3">DM9</strain>
    </source>
</reference>
<dbReference type="AlphaFoldDB" id="A0A1N6TBQ1"/>
<dbReference type="SUPFAM" id="SSF48452">
    <property type="entry name" value="TPR-like"/>
    <property type="match status" value="1"/>
</dbReference>
<organism evidence="2 3">
    <name type="scientific">Pontibacter lucknowensis</name>
    <dbReference type="NCBI Taxonomy" id="1077936"/>
    <lineage>
        <taxon>Bacteria</taxon>
        <taxon>Pseudomonadati</taxon>
        <taxon>Bacteroidota</taxon>
        <taxon>Cytophagia</taxon>
        <taxon>Cytophagales</taxon>
        <taxon>Hymenobacteraceae</taxon>
        <taxon>Pontibacter</taxon>
    </lineage>
</organism>
<dbReference type="EMBL" id="FTNM01000001">
    <property type="protein sequence ID" value="SIQ50677.1"/>
    <property type="molecule type" value="Genomic_DNA"/>
</dbReference>
<feature type="chain" id="PRO_5013178921" evidence="1">
    <location>
        <begin position="24"/>
        <end position="480"/>
    </location>
</feature>